<name>A0A812R2Z5_9DINO</name>
<reference evidence="1" key="1">
    <citation type="submission" date="2021-02" db="EMBL/GenBank/DDBJ databases">
        <authorList>
            <person name="Dougan E. K."/>
            <person name="Rhodes N."/>
            <person name="Thang M."/>
            <person name="Chan C."/>
        </authorList>
    </citation>
    <scope>NUCLEOTIDE SEQUENCE</scope>
</reference>
<protein>
    <submittedName>
        <fullName evidence="1">Uncharacterized protein</fullName>
    </submittedName>
</protein>
<organism evidence="1 2">
    <name type="scientific">Symbiodinium natans</name>
    <dbReference type="NCBI Taxonomy" id="878477"/>
    <lineage>
        <taxon>Eukaryota</taxon>
        <taxon>Sar</taxon>
        <taxon>Alveolata</taxon>
        <taxon>Dinophyceae</taxon>
        <taxon>Suessiales</taxon>
        <taxon>Symbiodiniaceae</taxon>
        <taxon>Symbiodinium</taxon>
    </lineage>
</organism>
<comment type="caution">
    <text evidence="1">The sequence shown here is derived from an EMBL/GenBank/DDBJ whole genome shotgun (WGS) entry which is preliminary data.</text>
</comment>
<proteinExistence type="predicted"/>
<keyword evidence="2" id="KW-1185">Reference proteome</keyword>
<dbReference type="AlphaFoldDB" id="A0A812R2Z5"/>
<sequence length="156" mass="17252">MRDVVLLHVGEKLPGGVQSFPDFGDISVNPFPGGPEREGGDSRGDLKETPCCCEVSELRSALAAVNGEMERCVQAQLKELDQAWPVFWEEALPIIVPLCSSSYPGGWFVFIRFWAVLSEAFADRFTMLESKISARLEASEQSALQDVEERGPKMEV</sequence>
<accession>A0A812R2Z5</accession>
<evidence type="ECO:0000313" key="1">
    <source>
        <dbReference type="EMBL" id="CAE7418229.1"/>
    </source>
</evidence>
<dbReference type="EMBL" id="CAJNDS010002298">
    <property type="protein sequence ID" value="CAE7418229.1"/>
    <property type="molecule type" value="Genomic_DNA"/>
</dbReference>
<gene>
    <name evidence="1" type="ORF">SNAT2548_LOCUS22745</name>
</gene>
<evidence type="ECO:0000313" key="2">
    <source>
        <dbReference type="Proteomes" id="UP000604046"/>
    </source>
</evidence>
<dbReference type="Proteomes" id="UP000604046">
    <property type="component" value="Unassembled WGS sequence"/>
</dbReference>